<gene>
    <name evidence="1" type="ORF">S03H2_30842</name>
</gene>
<proteinExistence type="predicted"/>
<sequence>MDIGKAIELAKVIYKNGRTLKIKTFAELIDMKETGGSFNIKVNTLLKYGLIEKEGDEICRQKRKEIE</sequence>
<protein>
    <submittedName>
        <fullName evidence="1">Uncharacterized protein</fullName>
    </submittedName>
</protein>
<dbReference type="AlphaFoldDB" id="X1HZE8"/>
<name>X1HZE8_9ZZZZ</name>
<evidence type="ECO:0000313" key="1">
    <source>
        <dbReference type="EMBL" id="GAH59214.1"/>
    </source>
</evidence>
<comment type="caution">
    <text evidence="1">The sequence shown here is derived from an EMBL/GenBank/DDBJ whole genome shotgun (WGS) entry which is preliminary data.</text>
</comment>
<organism evidence="1">
    <name type="scientific">marine sediment metagenome</name>
    <dbReference type="NCBI Taxonomy" id="412755"/>
    <lineage>
        <taxon>unclassified sequences</taxon>
        <taxon>metagenomes</taxon>
        <taxon>ecological metagenomes</taxon>
    </lineage>
</organism>
<accession>X1HZE8</accession>
<reference evidence="1" key="1">
    <citation type="journal article" date="2014" name="Front. Microbiol.">
        <title>High frequency of phylogenetically diverse reductive dehalogenase-homologous genes in deep subseafloor sedimentary metagenomes.</title>
        <authorList>
            <person name="Kawai M."/>
            <person name="Futagami T."/>
            <person name="Toyoda A."/>
            <person name="Takaki Y."/>
            <person name="Nishi S."/>
            <person name="Hori S."/>
            <person name="Arai W."/>
            <person name="Tsubouchi T."/>
            <person name="Morono Y."/>
            <person name="Uchiyama I."/>
            <person name="Ito T."/>
            <person name="Fujiyama A."/>
            <person name="Inagaki F."/>
            <person name="Takami H."/>
        </authorList>
    </citation>
    <scope>NUCLEOTIDE SEQUENCE</scope>
    <source>
        <strain evidence="1">Expedition CK06-06</strain>
    </source>
</reference>
<dbReference type="EMBL" id="BARU01018672">
    <property type="protein sequence ID" value="GAH59214.1"/>
    <property type="molecule type" value="Genomic_DNA"/>
</dbReference>